<dbReference type="GeneID" id="5490975"/>
<proteinExistence type="predicted"/>
<dbReference type="Proteomes" id="UP000001312">
    <property type="component" value="Unassembled WGS sequence"/>
</dbReference>
<dbReference type="EMBL" id="CH476625">
    <property type="protein sequence ID" value="EDO01668.1"/>
    <property type="molecule type" value="Genomic_DNA"/>
</dbReference>
<keyword evidence="2" id="KW-1185">Reference proteome</keyword>
<reference evidence="2" key="1">
    <citation type="journal article" date="2011" name="PLoS Genet.">
        <title>Genomic analysis of the necrotrophic fungal pathogens Sclerotinia sclerotiorum and Botrytis cinerea.</title>
        <authorList>
            <person name="Amselem J."/>
            <person name="Cuomo C.A."/>
            <person name="van Kan J.A."/>
            <person name="Viaud M."/>
            <person name="Benito E.P."/>
            <person name="Couloux A."/>
            <person name="Coutinho P.M."/>
            <person name="de Vries R.P."/>
            <person name="Dyer P.S."/>
            <person name="Fillinger S."/>
            <person name="Fournier E."/>
            <person name="Gout L."/>
            <person name="Hahn M."/>
            <person name="Kohn L."/>
            <person name="Lapalu N."/>
            <person name="Plummer K.M."/>
            <person name="Pradier J.M."/>
            <person name="Quevillon E."/>
            <person name="Sharon A."/>
            <person name="Simon A."/>
            <person name="ten Have A."/>
            <person name="Tudzynski B."/>
            <person name="Tudzynski P."/>
            <person name="Wincker P."/>
            <person name="Andrew M."/>
            <person name="Anthouard V."/>
            <person name="Beever R.E."/>
            <person name="Beffa R."/>
            <person name="Benoit I."/>
            <person name="Bouzid O."/>
            <person name="Brault B."/>
            <person name="Chen Z."/>
            <person name="Choquer M."/>
            <person name="Collemare J."/>
            <person name="Cotton P."/>
            <person name="Danchin E.G."/>
            <person name="Da Silva C."/>
            <person name="Gautier A."/>
            <person name="Giraud C."/>
            <person name="Giraud T."/>
            <person name="Gonzalez C."/>
            <person name="Grossetete S."/>
            <person name="Guldener U."/>
            <person name="Henrissat B."/>
            <person name="Howlett B.J."/>
            <person name="Kodira C."/>
            <person name="Kretschmer M."/>
            <person name="Lappartient A."/>
            <person name="Leroch M."/>
            <person name="Levis C."/>
            <person name="Mauceli E."/>
            <person name="Neuveglise C."/>
            <person name="Oeser B."/>
            <person name="Pearson M."/>
            <person name="Poulain J."/>
            <person name="Poussereau N."/>
            <person name="Quesneville H."/>
            <person name="Rascle C."/>
            <person name="Schumacher J."/>
            <person name="Segurens B."/>
            <person name="Sexton A."/>
            <person name="Silva E."/>
            <person name="Sirven C."/>
            <person name="Soanes D.M."/>
            <person name="Talbot N.J."/>
            <person name="Templeton M."/>
            <person name="Yandava C."/>
            <person name="Yarden O."/>
            <person name="Zeng Q."/>
            <person name="Rollins J.A."/>
            <person name="Lebrun M.H."/>
            <person name="Dickman M."/>
        </authorList>
    </citation>
    <scope>NUCLEOTIDE SEQUENCE [LARGE SCALE GENOMIC DNA]</scope>
    <source>
        <strain evidence="2">ATCC 18683 / 1980 / Ss-1</strain>
    </source>
</reference>
<gene>
    <name evidence="1" type="ORF">SS1G_04143</name>
</gene>
<organism evidence="1 2">
    <name type="scientific">Sclerotinia sclerotiorum (strain ATCC 18683 / 1980 / Ss-1)</name>
    <name type="common">White mold</name>
    <name type="synonym">Whetzelinia sclerotiorum</name>
    <dbReference type="NCBI Taxonomy" id="665079"/>
    <lineage>
        <taxon>Eukaryota</taxon>
        <taxon>Fungi</taxon>
        <taxon>Dikarya</taxon>
        <taxon>Ascomycota</taxon>
        <taxon>Pezizomycotina</taxon>
        <taxon>Leotiomycetes</taxon>
        <taxon>Helotiales</taxon>
        <taxon>Sclerotiniaceae</taxon>
        <taxon>Sclerotinia</taxon>
    </lineage>
</organism>
<evidence type="ECO:0000313" key="1">
    <source>
        <dbReference type="EMBL" id="EDO01668.1"/>
    </source>
</evidence>
<dbReference type="InParanoid" id="A7EFQ2"/>
<sequence>MYVYEFYGGATGKQQEHSGTLLYWIRYQAPKIRHRGLGLEKVNKAFSGQSNDDEESCFTPFRGEEWIRSDLHLQKPSRWVHALLP</sequence>
<dbReference type="KEGG" id="ssl:SS1G_04143"/>
<dbReference type="AlphaFoldDB" id="A7EFQ2"/>
<accession>A7EFQ2</accession>
<name>A7EFQ2_SCLS1</name>
<dbReference type="RefSeq" id="XP_001594336.1">
    <property type="nucleotide sequence ID" value="XM_001594286.1"/>
</dbReference>
<evidence type="ECO:0000313" key="2">
    <source>
        <dbReference type="Proteomes" id="UP000001312"/>
    </source>
</evidence>
<protein>
    <submittedName>
        <fullName evidence="1">Uncharacterized protein</fullName>
    </submittedName>
</protein>
<dbReference type="HOGENOM" id="CLU_2513992_0_0_1"/>